<feature type="domain" description="Glycosyltransferase subfamily 4-like N-terminal" evidence="6">
    <location>
        <begin position="336"/>
        <end position="520"/>
    </location>
</feature>
<sequence length="733" mass="79923">MSPARPVTRRARAALLRAARFLPRDLGPAPVRRLGRDARVEAAGRRIKSDPVGALEALEAELGPGVAPRVWRLAAQAAARAKRHERVVELDSRAVEQGYAGIGDTLRLRRAAVAAGDTERARQAVDHLLGLTPVRMSGVRQSVDVLRHVEPAQLPRLIEWRERAARAAPELDLDEVDEAILQVRLAEQLRRGAALEEIVAEALQHPSGPSRVVRALMGARRFDDLQVLVAGLTDEQAARVPTGTWRDVAKRATSLGWSELAGRSAELALPGVAGLPDEEKVVSTLRGMVAAGEDEARTTAEGWTPPARDGRRPEPGALDPVSVVSVLGQSLPLRSGGYATRSHGILTSLVRRGWTMNAVTRLGFPYDLWWSHDDDRVVAPVDVVDGVPYHRLLPEGARSYPRTPLLPYVEAGAQGIADLARTHRASLVHASSLYDVGMAGLTAARQVGVPFVYEMRGLKQLLESARQPQFAESPRHRYLDLLEGTVAREADALFVITEALGRQMVAMGVDPDRVTVVSNGVDVSRFEPRERDEELAQRLGLSGTTVIGYVGGLVHYEGLDLLFEAVSRLGRTRDDFHVLVVGDGAHERALHRTVRQLGVEDRVTFTGRVSHDLVEDYLSLVDITPFPRKPLPVCELISPIKPFESMAMEKAVVASDVAALAEIVQDGVTGRLFTKGDADDLARVLGELIEDPEQRRSLGRAARAWVVAERDWDRITDAVDGVYRQLLGSSTAS</sequence>
<dbReference type="InterPro" id="IPR050194">
    <property type="entry name" value="Glycosyltransferase_grp1"/>
</dbReference>
<dbReference type="SUPFAM" id="SSF53756">
    <property type="entry name" value="UDP-Glycosyltransferase/glycogen phosphorylase"/>
    <property type="match status" value="1"/>
</dbReference>
<evidence type="ECO:0000256" key="2">
    <source>
        <dbReference type="ARBA" id="ARBA00022676"/>
    </source>
</evidence>
<dbReference type="CDD" id="cd03794">
    <property type="entry name" value="GT4_WbuB-like"/>
    <property type="match status" value="1"/>
</dbReference>
<evidence type="ECO:0000259" key="5">
    <source>
        <dbReference type="Pfam" id="PF00534"/>
    </source>
</evidence>
<protein>
    <recommendedName>
        <fullName evidence="1">D-inositol 3-phosphate glycosyltransferase</fullName>
    </recommendedName>
</protein>
<feature type="domain" description="Glycosyl transferase family 1" evidence="5">
    <location>
        <begin position="537"/>
        <end position="705"/>
    </location>
</feature>
<evidence type="ECO:0000313" key="8">
    <source>
        <dbReference type="Proteomes" id="UP000662111"/>
    </source>
</evidence>
<evidence type="ECO:0000256" key="3">
    <source>
        <dbReference type="ARBA" id="ARBA00022679"/>
    </source>
</evidence>
<dbReference type="Proteomes" id="UP000662111">
    <property type="component" value="Unassembled WGS sequence"/>
</dbReference>
<reference evidence="8" key="1">
    <citation type="journal article" date="2019" name="Int. J. Syst. Evol. Microbiol.">
        <title>The Global Catalogue of Microorganisms (GCM) 10K type strain sequencing project: providing services to taxonomists for standard genome sequencing and annotation.</title>
        <authorList>
            <consortium name="The Broad Institute Genomics Platform"/>
            <consortium name="The Broad Institute Genome Sequencing Center for Infectious Disease"/>
            <person name="Wu L."/>
            <person name="Ma J."/>
        </authorList>
    </citation>
    <scope>NUCLEOTIDE SEQUENCE [LARGE SCALE GENOMIC DNA]</scope>
    <source>
        <strain evidence="8">CGMCC 1.5362</strain>
    </source>
</reference>
<accession>A0ABQ2FBR2</accession>
<evidence type="ECO:0000259" key="6">
    <source>
        <dbReference type="Pfam" id="PF13579"/>
    </source>
</evidence>
<keyword evidence="2" id="KW-0328">Glycosyltransferase</keyword>
<dbReference type="InterPro" id="IPR028098">
    <property type="entry name" value="Glyco_trans_4-like_N"/>
</dbReference>
<organism evidence="7 8">
    <name type="scientific">Ornithinimicrobium pekingense</name>
    <dbReference type="NCBI Taxonomy" id="384677"/>
    <lineage>
        <taxon>Bacteria</taxon>
        <taxon>Bacillati</taxon>
        <taxon>Actinomycetota</taxon>
        <taxon>Actinomycetes</taxon>
        <taxon>Micrococcales</taxon>
        <taxon>Ornithinimicrobiaceae</taxon>
        <taxon>Ornithinimicrobium</taxon>
    </lineage>
</organism>
<dbReference type="EMBL" id="BMLB01000004">
    <property type="protein sequence ID" value="GGK73516.1"/>
    <property type="molecule type" value="Genomic_DNA"/>
</dbReference>
<dbReference type="RefSeq" id="WP_022920086.1">
    <property type="nucleotide sequence ID" value="NZ_BMLB01000004.1"/>
</dbReference>
<dbReference type="Pfam" id="PF00534">
    <property type="entry name" value="Glycos_transf_1"/>
    <property type="match status" value="1"/>
</dbReference>
<evidence type="ECO:0000313" key="7">
    <source>
        <dbReference type="EMBL" id="GGK73516.1"/>
    </source>
</evidence>
<dbReference type="PANTHER" id="PTHR45947">
    <property type="entry name" value="SULFOQUINOVOSYL TRANSFERASE SQD2"/>
    <property type="match status" value="1"/>
</dbReference>
<gene>
    <name evidence="7" type="ORF">GCM10011509_22640</name>
</gene>
<proteinExistence type="predicted"/>
<keyword evidence="8" id="KW-1185">Reference proteome</keyword>
<evidence type="ECO:0000256" key="1">
    <source>
        <dbReference type="ARBA" id="ARBA00021292"/>
    </source>
</evidence>
<keyword evidence="3" id="KW-0808">Transferase</keyword>
<name>A0ABQ2FBR2_9MICO</name>
<feature type="region of interest" description="Disordered" evidence="4">
    <location>
        <begin position="293"/>
        <end position="317"/>
    </location>
</feature>
<dbReference type="Pfam" id="PF13579">
    <property type="entry name" value="Glyco_trans_4_4"/>
    <property type="match status" value="1"/>
</dbReference>
<dbReference type="InterPro" id="IPR001296">
    <property type="entry name" value="Glyco_trans_1"/>
</dbReference>
<dbReference type="PANTHER" id="PTHR45947:SF3">
    <property type="entry name" value="SULFOQUINOVOSYL TRANSFERASE SQD2"/>
    <property type="match status" value="1"/>
</dbReference>
<evidence type="ECO:0000256" key="4">
    <source>
        <dbReference type="SAM" id="MobiDB-lite"/>
    </source>
</evidence>
<comment type="caution">
    <text evidence="7">The sequence shown here is derived from an EMBL/GenBank/DDBJ whole genome shotgun (WGS) entry which is preliminary data.</text>
</comment>
<dbReference type="Gene3D" id="3.40.50.2000">
    <property type="entry name" value="Glycogen Phosphorylase B"/>
    <property type="match status" value="2"/>
</dbReference>